<evidence type="ECO:0000313" key="1">
    <source>
        <dbReference type="EMBL" id="EGD99920.1"/>
    </source>
</evidence>
<evidence type="ECO:0000313" key="2">
    <source>
        <dbReference type="Proteomes" id="UP000009172"/>
    </source>
</evidence>
<proteinExistence type="predicted"/>
<name>F2S8M1_TRIT1</name>
<dbReference type="Proteomes" id="UP000009172">
    <property type="component" value="Unassembled WGS sequence"/>
</dbReference>
<dbReference type="AlphaFoldDB" id="F2S8M1"/>
<organism evidence="1 2">
    <name type="scientific">Trichophyton tonsurans (strain CBS 112818)</name>
    <name type="common">Scalp ringworm fungus</name>
    <dbReference type="NCBI Taxonomy" id="647933"/>
    <lineage>
        <taxon>Eukaryota</taxon>
        <taxon>Fungi</taxon>
        <taxon>Dikarya</taxon>
        <taxon>Ascomycota</taxon>
        <taxon>Pezizomycotina</taxon>
        <taxon>Eurotiomycetes</taxon>
        <taxon>Eurotiomycetidae</taxon>
        <taxon>Onygenales</taxon>
        <taxon>Arthrodermataceae</taxon>
        <taxon>Trichophyton</taxon>
    </lineage>
</organism>
<keyword evidence="2" id="KW-1185">Reference proteome</keyword>
<accession>F2S8M1</accession>
<sequence length="220" mass="24132">MQNTKATSFKVSREPKKAFQNCSRAWRRHPKSPVIESVMNVRRNYLSGSTGMQRERTELEVITNNGGRDSGSGIFNFPTSLHDYWKASAGWTERSLAVSLSLEHGRVYFGNLAASRDPLQEELLAYPAARVRRVGDGGTACPLKGKLRSSHATPMIAVSDPHGYLVISTQFHGTNNMMGVIKTRAHSRPEGMGYPEEIPLAEDNQGLSLANSSNSAANNV</sequence>
<reference evidence="2" key="1">
    <citation type="journal article" date="2012" name="MBio">
        <title>Comparative genome analysis of Trichophyton rubrum and related dermatophytes reveals candidate genes involved in infection.</title>
        <authorList>
            <person name="Martinez D.A."/>
            <person name="Oliver B.G."/>
            <person name="Graeser Y."/>
            <person name="Goldberg J.M."/>
            <person name="Li W."/>
            <person name="Martinez-Rossi N.M."/>
            <person name="Monod M."/>
            <person name="Shelest E."/>
            <person name="Barton R.C."/>
            <person name="Birch E."/>
            <person name="Brakhage A.A."/>
            <person name="Chen Z."/>
            <person name="Gurr S.J."/>
            <person name="Heiman D."/>
            <person name="Heitman J."/>
            <person name="Kosti I."/>
            <person name="Rossi A."/>
            <person name="Saif S."/>
            <person name="Samalova M."/>
            <person name="Saunders C.W."/>
            <person name="Shea T."/>
            <person name="Summerbell R.C."/>
            <person name="Xu J."/>
            <person name="Young S."/>
            <person name="Zeng Q."/>
            <person name="Birren B.W."/>
            <person name="Cuomo C.A."/>
            <person name="White T.C."/>
        </authorList>
    </citation>
    <scope>NUCLEOTIDE SEQUENCE [LARGE SCALE GENOMIC DNA]</scope>
    <source>
        <strain evidence="2">CBS 112818</strain>
    </source>
</reference>
<dbReference type="EMBL" id="GG698528">
    <property type="protein sequence ID" value="EGD99920.1"/>
    <property type="molecule type" value="Genomic_DNA"/>
</dbReference>
<dbReference type="HOGENOM" id="CLU_1256849_0_0_1"/>
<protein>
    <submittedName>
        <fullName evidence="1">Uncharacterized protein</fullName>
    </submittedName>
</protein>
<gene>
    <name evidence="1" type="ORF">TESG_07250</name>
</gene>